<evidence type="ECO:0000256" key="2">
    <source>
        <dbReference type="ARBA" id="ARBA00023015"/>
    </source>
</evidence>
<proteinExistence type="inferred from homology"/>
<dbReference type="PANTHER" id="PTHR30126:SF40">
    <property type="entry name" value="HTH-TYPE TRANSCRIPTIONAL REGULATOR GLTR"/>
    <property type="match status" value="1"/>
</dbReference>
<keyword evidence="4" id="KW-0804">Transcription</keyword>
<dbReference type="Gene3D" id="3.40.190.290">
    <property type="match status" value="1"/>
</dbReference>
<dbReference type="PANTHER" id="PTHR30126">
    <property type="entry name" value="HTH-TYPE TRANSCRIPTIONAL REGULATOR"/>
    <property type="match status" value="1"/>
</dbReference>
<name>A0ABV8K0E1_9BACL</name>
<evidence type="ECO:0000256" key="3">
    <source>
        <dbReference type="ARBA" id="ARBA00023125"/>
    </source>
</evidence>
<dbReference type="PROSITE" id="PS50931">
    <property type="entry name" value="HTH_LYSR"/>
    <property type="match status" value="1"/>
</dbReference>
<dbReference type="SUPFAM" id="SSF46785">
    <property type="entry name" value="Winged helix' DNA-binding domain"/>
    <property type="match status" value="1"/>
</dbReference>
<dbReference type="InterPro" id="IPR036390">
    <property type="entry name" value="WH_DNA-bd_sf"/>
</dbReference>
<feature type="domain" description="HTH lysR-type" evidence="5">
    <location>
        <begin position="1"/>
        <end position="58"/>
    </location>
</feature>
<sequence>MELYQLKTFREVASTGNLTEAAARLSLSQPAASAHLKALEQEVGFQLFYRTPKGMTLTPKGAKLAAESNRIIDAMEHFRQIANELRHNPAERIRIGLNTDGSLLRIQDVVEALSARLPQVEIHFLETKSENFVADLDNSVIEAGFFYGEVRDPSIYSIKLRAFPMAVVYPNGWTIPEEESAMAFFAGKPWIWTTQGCPFYQRSIDYFAREGVFPRRVMYVDDEFLIGELVQKELGCSLLAEPIARQFAEANKLKMWNGLDLAINLHFGMAKDTMSDPIRQALASIVAGVWTG</sequence>
<evidence type="ECO:0000256" key="4">
    <source>
        <dbReference type="ARBA" id="ARBA00023163"/>
    </source>
</evidence>
<keyword evidence="2" id="KW-0805">Transcription regulation</keyword>
<evidence type="ECO:0000313" key="7">
    <source>
        <dbReference type="Proteomes" id="UP001595715"/>
    </source>
</evidence>
<evidence type="ECO:0000313" key="6">
    <source>
        <dbReference type="EMBL" id="MFC4099381.1"/>
    </source>
</evidence>
<dbReference type="Pfam" id="PF00126">
    <property type="entry name" value="HTH_1"/>
    <property type="match status" value="1"/>
</dbReference>
<dbReference type="SUPFAM" id="SSF53850">
    <property type="entry name" value="Periplasmic binding protein-like II"/>
    <property type="match status" value="1"/>
</dbReference>
<comment type="similarity">
    <text evidence="1">Belongs to the LysR transcriptional regulatory family.</text>
</comment>
<dbReference type="InterPro" id="IPR036388">
    <property type="entry name" value="WH-like_DNA-bd_sf"/>
</dbReference>
<gene>
    <name evidence="6" type="ORF">ACFOZ8_06880</name>
</gene>
<dbReference type="RefSeq" id="WP_377718071.1">
    <property type="nucleotide sequence ID" value="NZ_JBHSAM010000017.1"/>
</dbReference>
<keyword evidence="7" id="KW-1185">Reference proteome</keyword>
<dbReference type="InterPro" id="IPR005119">
    <property type="entry name" value="LysR_subst-bd"/>
</dbReference>
<dbReference type="Proteomes" id="UP001595715">
    <property type="component" value="Unassembled WGS sequence"/>
</dbReference>
<dbReference type="Gene3D" id="1.10.10.10">
    <property type="entry name" value="Winged helix-like DNA-binding domain superfamily/Winged helix DNA-binding domain"/>
    <property type="match status" value="1"/>
</dbReference>
<dbReference type="InterPro" id="IPR000847">
    <property type="entry name" value="LysR_HTH_N"/>
</dbReference>
<evidence type="ECO:0000259" key="5">
    <source>
        <dbReference type="PROSITE" id="PS50931"/>
    </source>
</evidence>
<dbReference type="PRINTS" id="PR00039">
    <property type="entry name" value="HTHLYSR"/>
</dbReference>
<reference evidence="7" key="1">
    <citation type="journal article" date="2019" name="Int. J. Syst. Evol. Microbiol.">
        <title>The Global Catalogue of Microorganisms (GCM) 10K type strain sequencing project: providing services to taxonomists for standard genome sequencing and annotation.</title>
        <authorList>
            <consortium name="The Broad Institute Genomics Platform"/>
            <consortium name="The Broad Institute Genome Sequencing Center for Infectious Disease"/>
            <person name="Wu L."/>
            <person name="Ma J."/>
        </authorList>
    </citation>
    <scope>NUCLEOTIDE SEQUENCE [LARGE SCALE GENOMIC DNA]</scope>
    <source>
        <strain evidence="7">IBRC-M 10987</strain>
    </source>
</reference>
<protein>
    <submittedName>
        <fullName evidence="6">LysR family transcriptional regulator</fullName>
    </submittedName>
</protein>
<dbReference type="EMBL" id="JBHSAM010000017">
    <property type="protein sequence ID" value="MFC4099381.1"/>
    <property type="molecule type" value="Genomic_DNA"/>
</dbReference>
<organism evidence="6 7">
    <name type="scientific">Paenibacillus xanthanilyticus</name>
    <dbReference type="NCBI Taxonomy" id="1783531"/>
    <lineage>
        <taxon>Bacteria</taxon>
        <taxon>Bacillati</taxon>
        <taxon>Bacillota</taxon>
        <taxon>Bacilli</taxon>
        <taxon>Bacillales</taxon>
        <taxon>Paenibacillaceae</taxon>
        <taxon>Paenibacillus</taxon>
    </lineage>
</organism>
<evidence type="ECO:0000256" key="1">
    <source>
        <dbReference type="ARBA" id="ARBA00009437"/>
    </source>
</evidence>
<accession>A0ABV8K0E1</accession>
<comment type="caution">
    <text evidence="6">The sequence shown here is derived from an EMBL/GenBank/DDBJ whole genome shotgun (WGS) entry which is preliminary data.</text>
</comment>
<dbReference type="CDD" id="cd05466">
    <property type="entry name" value="PBP2_LTTR_substrate"/>
    <property type="match status" value="1"/>
</dbReference>
<dbReference type="Pfam" id="PF03466">
    <property type="entry name" value="LysR_substrate"/>
    <property type="match status" value="1"/>
</dbReference>
<keyword evidence="3" id="KW-0238">DNA-binding</keyword>